<dbReference type="AlphaFoldDB" id="C4Z5M7"/>
<keyword evidence="2" id="KW-1185">Reference proteome</keyword>
<dbReference type="HOGENOM" id="CLU_1560635_0_0_9"/>
<organism evidence="1 2">
    <name type="scientific">Lachnospira eligens (strain ATCC 27750 / DSM 3376 / VPI C15-48 / C15-B4)</name>
    <name type="common">Eubacterium eligens</name>
    <dbReference type="NCBI Taxonomy" id="515620"/>
    <lineage>
        <taxon>Bacteria</taxon>
        <taxon>Bacillati</taxon>
        <taxon>Bacillota</taxon>
        <taxon>Clostridia</taxon>
        <taxon>Lachnospirales</taxon>
        <taxon>Lachnospiraceae</taxon>
        <taxon>Lachnospira</taxon>
    </lineage>
</organism>
<reference evidence="1 2" key="1">
    <citation type="journal article" date="2009" name="Proc. Natl. Acad. Sci. U.S.A.">
        <title>Characterizing a model human gut microbiota composed of members of its two dominant bacterial phyla.</title>
        <authorList>
            <person name="Mahowald M.A."/>
            <person name="Rey F.E."/>
            <person name="Seedorf H."/>
            <person name="Turnbaugh P.J."/>
            <person name="Fulton R.S."/>
            <person name="Wollam A."/>
            <person name="Shah N."/>
            <person name="Wang C."/>
            <person name="Magrini V."/>
            <person name="Wilson R.K."/>
            <person name="Cantarel B.L."/>
            <person name="Coutinho P.M."/>
            <person name="Henrissat B."/>
            <person name="Crock L.W."/>
            <person name="Russell A."/>
            <person name="Verberkmoes N.C."/>
            <person name="Hettich R.L."/>
            <person name="Gordon J.I."/>
        </authorList>
    </citation>
    <scope>NUCLEOTIDE SEQUENCE [LARGE SCALE GENOMIC DNA]</scope>
    <source>
        <strain evidence="2">ATCC 27750 / DSM 3376 / VPI C15-48 / C15-B4</strain>
    </source>
</reference>
<dbReference type="STRING" id="515620.EUBELI_00883"/>
<proteinExistence type="predicted"/>
<dbReference type="KEGG" id="eel:EUBELI_00883"/>
<evidence type="ECO:0000313" key="2">
    <source>
        <dbReference type="Proteomes" id="UP000001476"/>
    </source>
</evidence>
<evidence type="ECO:0000313" key="1">
    <source>
        <dbReference type="EMBL" id="ACR71886.1"/>
    </source>
</evidence>
<gene>
    <name evidence="1" type="ordered locus">EUBELI_00883</name>
</gene>
<accession>C4Z5M7</accession>
<name>C4Z5M7_LACE2</name>
<dbReference type="EMBL" id="CP001104">
    <property type="protein sequence ID" value="ACR71886.1"/>
    <property type="molecule type" value="Genomic_DNA"/>
</dbReference>
<dbReference type="Proteomes" id="UP000001476">
    <property type="component" value="Chromosome"/>
</dbReference>
<protein>
    <submittedName>
        <fullName evidence="1">Uncharacterized protein</fullName>
    </submittedName>
</protein>
<dbReference type="eggNOG" id="ENOG5032T36">
    <property type="taxonomic scope" value="Bacteria"/>
</dbReference>
<sequence length="171" mass="19947">MEVLMIYNDLIDDIKSADYVLFGLGKEIYSSDDTEIYDNLKKLFASMEHVNYFIVSTDKAGTIRNCGLNERRIVCPVNENNAEEEEKQWDFYNKWLSSSLAKKLVIVELGEDFSNPNVIRWPFERIVMINQKAKMYRVHSTFYQIPKEIGDRACAFEMNGAQFIKELVKCC</sequence>